<name>A0A7X5TJ23_9GAMM</name>
<accession>A0A7X5TJ23</accession>
<dbReference type="RefSeq" id="WP_166310521.1">
    <property type="nucleotide sequence ID" value="NZ_CAWPIB010000043.1"/>
</dbReference>
<evidence type="ECO:0000313" key="2">
    <source>
        <dbReference type="Proteomes" id="UP000591844"/>
    </source>
</evidence>
<evidence type="ECO:0000313" key="1">
    <source>
        <dbReference type="EMBL" id="NHB94535.1"/>
    </source>
</evidence>
<proteinExistence type="predicted"/>
<organism evidence="1 2">
    <name type="scientific">Photorhabdus cinerea</name>
    <dbReference type="NCBI Taxonomy" id="471575"/>
    <lineage>
        <taxon>Bacteria</taxon>
        <taxon>Pseudomonadati</taxon>
        <taxon>Pseudomonadota</taxon>
        <taxon>Gammaproteobacteria</taxon>
        <taxon>Enterobacterales</taxon>
        <taxon>Morganellaceae</taxon>
        <taxon>Photorhabdus</taxon>
    </lineage>
</organism>
<sequence>MKISKSTVNFSKQRGIEIREGAYEISVSRIVNDLLYVQMFSMIRNRETLICCSNLPLPQKLKDEFRVIKSEQQLKEMILLLEKEIAYGYI</sequence>
<dbReference type="Proteomes" id="UP000591844">
    <property type="component" value="Unassembled WGS sequence"/>
</dbReference>
<dbReference type="EMBL" id="PUJW01000043">
    <property type="protein sequence ID" value="NHB94535.1"/>
    <property type="molecule type" value="Genomic_DNA"/>
</dbReference>
<dbReference type="AlphaFoldDB" id="A0A7X5TJ23"/>
<comment type="caution">
    <text evidence="1">The sequence shown here is derived from an EMBL/GenBank/DDBJ whole genome shotgun (WGS) entry which is preliminary data.</text>
</comment>
<gene>
    <name evidence="1" type="ORF">C5469_21310</name>
</gene>
<keyword evidence="2" id="KW-1185">Reference proteome</keyword>
<protein>
    <submittedName>
        <fullName evidence="1">Uncharacterized protein</fullName>
    </submittedName>
</protein>
<reference evidence="1 2" key="1">
    <citation type="submission" date="2018-02" db="EMBL/GenBank/DDBJ databases">
        <authorList>
            <person name="Machado R.A."/>
        </authorList>
    </citation>
    <scope>NUCLEOTIDE SEQUENCE [LARGE SCALE GENOMIC DNA]</scope>
    <source>
        <strain evidence="1 2">DSM 19724</strain>
    </source>
</reference>